<evidence type="ECO:0000313" key="1">
    <source>
        <dbReference type="EMBL" id="DAE19633.1"/>
    </source>
</evidence>
<reference evidence="1" key="1">
    <citation type="journal article" date="2021" name="Proc. Natl. Acad. Sci. U.S.A.">
        <title>A Catalog of Tens of Thousands of Viruses from Human Metagenomes Reveals Hidden Associations with Chronic Diseases.</title>
        <authorList>
            <person name="Tisza M.J."/>
            <person name="Buck C.B."/>
        </authorList>
    </citation>
    <scope>NUCLEOTIDE SEQUENCE</scope>
    <source>
        <strain evidence="1">CtdRZ1</strain>
    </source>
</reference>
<proteinExistence type="predicted"/>
<sequence length="194" mass="20029">MSISTDLTRLQSAKAAMKTAIQNKGVTVTDGAKLDAFAALIDSIPAGGGGYTVEAHVVTFAEDVTCAKGDMVELCDTAIQTPLCLGMYTYADNAAGDVNVPVLSFGASNELTGTTPTSGYACGTSGSSYAFDSKGYVMLYGRQGGVFNSEFNNGLCVKNGKLLWNNRNGLGFSGASAKFPAGTTYIFFILGAST</sequence>
<name>A0A8S5QLE6_9CAUD</name>
<accession>A0A8S5QLE6</accession>
<protein>
    <submittedName>
        <fullName evidence="1">Uncharacterized protein</fullName>
    </submittedName>
</protein>
<organism evidence="1">
    <name type="scientific">Podoviridae sp. ctdRZ1</name>
    <dbReference type="NCBI Taxonomy" id="2826568"/>
    <lineage>
        <taxon>Viruses</taxon>
        <taxon>Duplodnaviria</taxon>
        <taxon>Heunggongvirae</taxon>
        <taxon>Uroviricota</taxon>
        <taxon>Caudoviricetes</taxon>
    </lineage>
</organism>
<dbReference type="EMBL" id="BK015680">
    <property type="protein sequence ID" value="DAE19633.1"/>
    <property type="molecule type" value="Genomic_DNA"/>
</dbReference>